<comment type="similarity">
    <text evidence="3">Belongs to the PstS family.</text>
</comment>
<name>A0ABP2DHK4_9STRE</name>
<feature type="chain" id="PRO_5045941951" evidence="9">
    <location>
        <begin position="34"/>
        <end position="304"/>
    </location>
</feature>
<keyword evidence="6 9" id="KW-0732">Signal</keyword>
<dbReference type="Pfam" id="PF12849">
    <property type="entry name" value="PBP_like_2"/>
    <property type="match status" value="2"/>
</dbReference>
<accession>A0ABP2DHK4</accession>
<dbReference type="PANTHER" id="PTHR30570">
    <property type="entry name" value="PERIPLASMIC PHOSPHATE BINDING COMPONENT OF PHOSPHATE ABC TRANSPORTER"/>
    <property type="match status" value="1"/>
</dbReference>
<evidence type="ECO:0000256" key="4">
    <source>
        <dbReference type="ARBA" id="ARBA00011529"/>
    </source>
</evidence>
<dbReference type="Gene3D" id="3.40.190.10">
    <property type="entry name" value="Periplasmic binding protein-like II"/>
    <property type="match status" value="2"/>
</dbReference>
<evidence type="ECO:0000256" key="7">
    <source>
        <dbReference type="ARBA" id="ARBA00023139"/>
    </source>
</evidence>
<comment type="subcellular location">
    <subcellularLocation>
        <location evidence="2">Cell membrane</location>
        <topology evidence="2">Lipid-anchor</topology>
    </subcellularLocation>
</comment>
<evidence type="ECO:0000256" key="2">
    <source>
        <dbReference type="ARBA" id="ARBA00004193"/>
    </source>
</evidence>
<protein>
    <submittedName>
        <fullName evidence="11">Phosphate-binding protein PstS 2</fullName>
    </submittedName>
</protein>
<keyword evidence="5" id="KW-0592">Phosphate transport</keyword>
<gene>
    <name evidence="11" type="ORF">STRINF_01058</name>
</gene>
<dbReference type="InterPro" id="IPR050811">
    <property type="entry name" value="Phosphate_ABC_transporter"/>
</dbReference>
<dbReference type="SUPFAM" id="SSF53850">
    <property type="entry name" value="Periplasmic binding protein-like II"/>
    <property type="match status" value="2"/>
</dbReference>
<dbReference type="Proteomes" id="UP000005602">
    <property type="component" value="Unassembled WGS sequence"/>
</dbReference>
<dbReference type="InterPro" id="IPR024370">
    <property type="entry name" value="PBP_domain"/>
</dbReference>
<evidence type="ECO:0000256" key="6">
    <source>
        <dbReference type="ARBA" id="ARBA00022729"/>
    </source>
</evidence>
<keyword evidence="7" id="KW-0564">Palmitate</keyword>
<evidence type="ECO:0000259" key="10">
    <source>
        <dbReference type="Pfam" id="PF12849"/>
    </source>
</evidence>
<comment type="function">
    <text evidence="1">Part of the ABC transporter complex PstSACB involved in phosphate import.</text>
</comment>
<reference evidence="11" key="2">
    <citation type="submission" date="2013-09" db="EMBL/GenBank/DDBJ databases">
        <title>Draft genome sequence of Streptococcus infantarius subsp. infantarius ATCC BAA-102.</title>
        <authorList>
            <person name="Sudarsanam P."/>
            <person name="Ley R."/>
            <person name="Guruge J."/>
            <person name="Turnbaugh P.J."/>
            <person name="Mahowald M."/>
            <person name="Liep D."/>
            <person name="Gordon J."/>
        </authorList>
    </citation>
    <scope>NUCLEOTIDE SEQUENCE</scope>
    <source>
        <strain evidence="11">ATCC BAA-102</strain>
    </source>
</reference>
<dbReference type="PANTHER" id="PTHR30570:SF1">
    <property type="entry name" value="PHOSPHATE-BINDING PROTEIN PSTS"/>
    <property type="match status" value="1"/>
</dbReference>
<evidence type="ECO:0000256" key="9">
    <source>
        <dbReference type="SAM" id="SignalP"/>
    </source>
</evidence>
<reference evidence="11" key="1">
    <citation type="submission" date="2008-03" db="EMBL/GenBank/DDBJ databases">
        <authorList>
            <person name="Fulton L."/>
            <person name="Clifton S."/>
            <person name="Fulton B."/>
            <person name="Xu J."/>
            <person name="Minx P."/>
            <person name="Pepin K.H."/>
            <person name="Johnson M."/>
            <person name="Thiruvilangam P."/>
            <person name="Bhonagiri V."/>
            <person name="Nash W.E."/>
            <person name="Mardis E.R."/>
            <person name="Wilson R.K."/>
        </authorList>
    </citation>
    <scope>NUCLEOTIDE SEQUENCE [LARGE SCALE GENOMIC DNA]</scope>
    <source>
        <strain evidence="11">ATCC BAA-102</strain>
    </source>
</reference>
<evidence type="ECO:0000256" key="1">
    <source>
        <dbReference type="ARBA" id="ARBA00002841"/>
    </source>
</evidence>
<sequence>MTTIKMLKEKAMKKWKMLAGLALLSLGASSVLSACGKSSKTESGTGQINVVSREEGSGTRGAFVELFDLKGKNSKGDTVDMTTSSAIVTSSTSVTLTTVAGDKSAIGYASLGALNDSVKVLNIDGQKASVETIKDGSYKISRPFNIVTKSEISKSAKDFMAYILSSDGQKIVKENGYIPLEQKEPYQTSVTTGKVVVSGSSSVTPVMEKLKEAYGKVNPGVKVDIQQSDSSTGITDTIDGTSDIGMASRELEEVEKAKGVSSTVIAMDGIALVVNKANEVENLTSQQVKDIFSGKITAWKDLTD</sequence>
<comment type="subunit">
    <text evidence="4">The complex is composed of two ATP-binding proteins (PstB), two transmembrane proteins (PstC and PstA) and a solute-binding protein (PstS).</text>
</comment>
<keyword evidence="5" id="KW-0813">Transport</keyword>
<feature type="domain" description="PBP" evidence="10">
    <location>
        <begin position="44"/>
        <end position="166"/>
    </location>
</feature>
<feature type="domain" description="PBP" evidence="10">
    <location>
        <begin position="189"/>
        <end position="301"/>
    </location>
</feature>
<evidence type="ECO:0000313" key="12">
    <source>
        <dbReference type="Proteomes" id="UP000005602"/>
    </source>
</evidence>
<comment type="caution">
    <text evidence="11">The sequence shown here is derived from an EMBL/GenBank/DDBJ whole genome shotgun (WGS) entry which is preliminary data.</text>
</comment>
<evidence type="ECO:0000256" key="5">
    <source>
        <dbReference type="ARBA" id="ARBA00022592"/>
    </source>
</evidence>
<keyword evidence="12" id="KW-1185">Reference proteome</keyword>
<organism evidence="11 12">
    <name type="scientific">Streptococcus infantarius subsp. infantarius ATCC BAA-102</name>
    <dbReference type="NCBI Taxonomy" id="471872"/>
    <lineage>
        <taxon>Bacteria</taxon>
        <taxon>Bacillati</taxon>
        <taxon>Bacillota</taxon>
        <taxon>Bacilli</taxon>
        <taxon>Lactobacillales</taxon>
        <taxon>Streptococcaceae</taxon>
        <taxon>Streptococcus</taxon>
    </lineage>
</organism>
<keyword evidence="8" id="KW-0449">Lipoprotein</keyword>
<dbReference type="EMBL" id="ABJK02000019">
    <property type="protein sequence ID" value="EDT47693.1"/>
    <property type="molecule type" value="Genomic_DNA"/>
</dbReference>
<evidence type="ECO:0000256" key="8">
    <source>
        <dbReference type="ARBA" id="ARBA00023288"/>
    </source>
</evidence>
<evidence type="ECO:0000256" key="3">
    <source>
        <dbReference type="ARBA" id="ARBA00008725"/>
    </source>
</evidence>
<dbReference type="PROSITE" id="PS51257">
    <property type="entry name" value="PROKAR_LIPOPROTEIN"/>
    <property type="match status" value="1"/>
</dbReference>
<feature type="signal peptide" evidence="9">
    <location>
        <begin position="1"/>
        <end position="33"/>
    </location>
</feature>
<proteinExistence type="inferred from homology"/>
<evidence type="ECO:0000313" key="11">
    <source>
        <dbReference type="EMBL" id="EDT47693.1"/>
    </source>
</evidence>